<gene>
    <name evidence="1" type="ORF">M8C21_032009</name>
</gene>
<evidence type="ECO:0000313" key="2">
    <source>
        <dbReference type="Proteomes" id="UP001206925"/>
    </source>
</evidence>
<accession>A0AAD5D668</accession>
<reference evidence="1" key="1">
    <citation type="submission" date="2022-06" db="EMBL/GenBank/DDBJ databases">
        <title>Uncovering the hologenomic basis of an extraordinary plant invasion.</title>
        <authorList>
            <person name="Bieker V.C."/>
            <person name="Martin M.D."/>
            <person name="Gilbert T."/>
            <person name="Hodgins K."/>
            <person name="Battlay P."/>
            <person name="Petersen B."/>
            <person name="Wilson J."/>
        </authorList>
    </citation>
    <scope>NUCLEOTIDE SEQUENCE</scope>
    <source>
        <strain evidence="1">AA19_3_7</strain>
        <tissue evidence="1">Leaf</tissue>
    </source>
</reference>
<evidence type="ECO:0000313" key="1">
    <source>
        <dbReference type="EMBL" id="KAI7753855.1"/>
    </source>
</evidence>
<dbReference type="EMBL" id="JAMZMK010005258">
    <property type="protein sequence ID" value="KAI7753855.1"/>
    <property type="molecule type" value="Genomic_DNA"/>
</dbReference>
<proteinExistence type="predicted"/>
<keyword evidence="2" id="KW-1185">Reference proteome</keyword>
<sequence>MAMAQLVGLLCCKCYDQSQHTAVTDPKVPMVITTDVNSSITIQAVLSLSLCAIGDGVFQTHVLMVAGIRDGFRYEVDGGDASDGCVLGWPCYLSVSVGPEEKEALIKFCFWPKLEDFAICKGFLNASSMGHSAGDQTKGSPGGFILIIERHVSYVFFGVCQQNAVTGIPHAFTSESLCTFNHERSLAETFRCNLGSTR</sequence>
<comment type="caution">
    <text evidence="1">The sequence shown here is derived from an EMBL/GenBank/DDBJ whole genome shotgun (WGS) entry which is preliminary data.</text>
</comment>
<protein>
    <submittedName>
        <fullName evidence="1">Uncharacterized protein</fullName>
    </submittedName>
</protein>
<dbReference type="Proteomes" id="UP001206925">
    <property type="component" value="Unassembled WGS sequence"/>
</dbReference>
<dbReference type="AlphaFoldDB" id="A0AAD5D668"/>
<feature type="non-terminal residue" evidence="1">
    <location>
        <position position="1"/>
    </location>
</feature>
<organism evidence="1 2">
    <name type="scientific">Ambrosia artemisiifolia</name>
    <name type="common">Common ragweed</name>
    <dbReference type="NCBI Taxonomy" id="4212"/>
    <lineage>
        <taxon>Eukaryota</taxon>
        <taxon>Viridiplantae</taxon>
        <taxon>Streptophyta</taxon>
        <taxon>Embryophyta</taxon>
        <taxon>Tracheophyta</taxon>
        <taxon>Spermatophyta</taxon>
        <taxon>Magnoliopsida</taxon>
        <taxon>eudicotyledons</taxon>
        <taxon>Gunneridae</taxon>
        <taxon>Pentapetalae</taxon>
        <taxon>asterids</taxon>
        <taxon>campanulids</taxon>
        <taxon>Asterales</taxon>
        <taxon>Asteraceae</taxon>
        <taxon>Asteroideae</taxon>
        <taxon>Heliantheae alliance</taxon>
        <taxon>Heliantheae</taxon>
        <taxon>Ambrosia</taxon>
    </lineage>
</organism>
<name>A0AAD5D668_AMBAR</name>